<dbReference type="OrthoDB" id="2854787at2759"/>
<feature type="region of interest" description="Disordered" evidence="1">
    <location>
        <begin position="191"/>
        <end position="227"/>
    </location>
</feature>
<evidence type="ECO:0000313" key="3">
    <source>
        <dbReference type="Proteomes" id="UP001150266"/>
    </source>
</evidence>
<comment type="caution">
    <text evidence="2">The sequence shown here is derived from an EMBL/GenBank/DDBJ whole genome shotgun (WGS) entry which is preliminary data.</text>
</comment>
<proteinExistence type="predicted"/>
<accession>A0A9W9A9B5</accession>
<dbReference type="EMBL" id="JAOTPV010000010">
    <property type="protein sequence ID" value="KAJ4477551.1"/>
    <property type="molecule type" value="Genomic_DNA"/>
</dbReference>
<keyword evidence="3" id="KW-1185">Reference proteome</keyword>
<protein>
    <submittedName>
        <fullName evidence="2">Uncharacterized protein</fullName>
    </submittedName>
</protein>
<dbReference type="Proteomes" id="UP001150266">
    <property type="component" value="Unassembled WGS sequence"/>
</dbReference>
<reference evidence="2" key="1">
    <citation type="submission" date="2022-08" db="EMBL/GenBank/DDBJ databases">
        <title>A Global Phylogenomic Analysis of the Shiitake Genus Lentinula.</title>
        <authorList>
            <consortium name="DOE Joint Genome Institute"/>
            <person name="Sierra-Patev S."/>
            <person name="Min B."/>
            <person name="Naranjo-Ortiz M."/>
            <person name="Looney B."/>
            <person name="Konkel Z."/>
            <person name="Slot J.C."/>
            <person name="Sakamoto Y."/>
            <person name="Steenwyk J.L."/>
            <person name="Rokas A."/>
            <person name="Carro J."/>
            <person name="Camarero S."/>
            <person name="Ferreira P."/>
            <person name="Molpeceres G."/>
            <person name="Ruiz-Duenas F.J."/>
            <person name="Serrano A."/>
            <person name="Henrissat B."/>
            <person name="Drula E."/>
            <person name="Hughes K.W."/>
            <person name="Mata J.L."/>
            <person name="Ishikawa N.K."/>
            <person name="Vargas-Isla R."/>
            <person name="Ushijima S."/>
            <person name="Smith C.A."/>
            <person name="Ahrendt S."/>
            <person name="Andreopoulos W."/>
            <person name="He G."/>
            <person name="Labutti K."/>
            <person name="Lipzen A."/>
            <person name="Ng V."/>
            <person name="Riley R."/>
            <person name="Sandor L."/>
            <person name="Barry K."/>
            <person name="Martinez A.T."/>
            <person name="Xiao Y."/>
            <person name="Gibbons J.G."/>
            <person name="Terashima K."/>
            <person name="Grigoriev I.V."/>
            <person name="Hibbett D.S."/>
        </authorList>
    </citation>
    <scope>NUCLEOTIDE SEQUENCE</scope>
    <source>
        <strain evidence="2">JLM2183</strain>
    </source>
</reference>
<organism evidence="2 3">
    <name type="scientific">Lentinula aciculospora</name>
    <dbReference type="NCBI Taxonomy" id="153920"/>
    <lineage>
        <taxon>Eukaryota</taxon>
        <taxon>Fungi</taxon>
        <taxon>Dikarya</taxon>
        <taxon>Basidiomycota</taxon>
        <taxon>Agaricomycotina</taxon>
        <taxon>Agaricomycetes</taxon>
        <taxon>Agaricomycetidae</taxon>
        <taxon>Agaricales</taxon>
        <taxon>Marasmiineae</taxon>
        <taxon>Omphalotaceae</taxon>
        <taxon>Lentinula</taxon>
    </lineage>
</organism>
<gene>
    <name evidence="2" type="ORF">J3R30DRAFT_3487267</name>
</gene>
<name>A0A9W9A9B5_9AGAR</name>
<evidence type="ECO:0000313" key="2">
    <source>
        <dbReference type="EMBL" id="KAJ4477551.1"/>
    </source>
</evidence>
<dbReference type="AlphaFoldDB" id="A0A9W9A9B5"/>
<evidence type="ECO:0000256" key="1">
    <source>
        <dbReference type="SAM" id="MobiDB-lite"/>
    </source>
</evidence>
<sequence>MSDRAVESATEAAQATNLIQQTIIELVQHTGSEKLKLVDVKLIPLKQWAREYAGYRFRHKEVLRILREEGQLPELPEQLWKLAEDARKAGDSFILDRAEITWEGDWVHPRWKEAAVKRAEAANQKQKEDLLLAEHRKTEVFARLRGVCDTNIDELSFEYTENSDSEDGLYAEASGSLPAPDSSRMLSKFRNSVPNAASSSHSSHITPEVASNEQKRKRNPEQSDPYKRLRVDALSTNPGVPAPSVPVLHALLPFDFRGLSKEARLGLTSKRTQAIDIVQVLHTHFNGSNTLQANGSWVREVSQTLPPCIACTKRNIKCVWSPERARCEFCCSTTKHLKCSFGDTLRWHRACSQIPDHDPAEIRKIFEETPLLTGSSDPFWYERVNNHRTSPLISFSPSDTVSLSP</sequence>